<protein>
    <recommendedName>
        <fullName evidence="4">Outer membrane protein</fullName>
    </recommendedName>
</protein>
<reference evidence="3" key="1">
    <citation type="submission" date="2024-04" db="EMBL/GenBank/DDBJ databases">
        <title>Phylogenomic analyses of a clade within the roseobacter group suggest taxonomic reassignments of species of the genera Aestuariivita, Citreicella, Loktanella, Nautella, Pelagibaca, Ruegeria, Thalassobius, Thiobacimonas and Tropicibacter, and the proposal o.</title>
        <authorList>
            <person name="Jeon C.O."/>
        </authorList>
    </citation>
    <scope>NUCLEOTIDE SEQUENCE [LARGE SCALE GENOMIC DNA]</scope>
    <source>
        <strain evidence="3">BS5-3</strain>
    </source>
</reference>
<sequence>MKNFCLACVAAICANAATAQEAGDVSVALGVSTLGANIEAAYQIDPTYRVRGALIGGIDFDYEESDDEADFEGSIELGGLALIGDFYPLQNGWRVSGGLLFSNSELSATGTADIEGLGEEDVTISAAFVNDIAPMITTGYDANFGDSGWAFNTEAGLIFTGGIDLSFDADNAAVQDQVDDDPDVQEAQSDAEDITLYPYVSLSVSYRF</sequence>
<dbReference type="EMBL" id="CP150951">
    <property type="protein sequence ID" value="WZC49213.1"/>
    <property type="molecule type" value="Genomic_DNA"/>
</dbReference>
<keyword evidence="1" id="KW-0732">Signal</keyword>
<feature type="signal peptide" evidence="1">
    <location>
        <begin position="1"/>
        <end position="19"/>
    </location>
</feature>
<proteinExistence type="predicted"/>
<organism evidence="2 3">
    <name type="scientific">Yoonia phaeophyticola</name>
    <dbReference type="NCBI Taxonomy" id="3137369"/>
    <lineage>
        <taxon>Bacteria</taxon>
        <taxon>Pseudomonadati</taxon>
        <taxon>Pseudomonadota</taxon>
        <taxon>Alphaproteobacteria</taxon>
        <taxon>Rhodobacterales</taxon>
        <taxon>Paracoccaceae</taxon>
        <taxon>Yoonia</taxon>
    </lineage>
</organism>
<keyword evidence="3" id="KW-1185">Reference proteome</keyword>
<evidence type="ECO:0000256" key="1">
    <source>
        <dbReference type="SAM" id="SignalP"/>
    </source>
</evidence>
<feature type="chain" id="PRO_5047511379" description="Outer membrane protein" evidence="1">
    <location>
        <begin position="20"/>
        <end position="208"/>
    </location>
</feature>
<accession>A0ABZ2V3Y6</accession>
<name>A0ABZ2V3Y6_9RHOB</name>
<evidence type="ECO:0000313" key="2">
    <source>
        <dbReference type="EMBL" id="WZC49213.1"/>
    </source>
</evidence>
<dbReference type="Gene3D" id="2.40.160.170">
    <property type="match status" value="1"/>
</dbReference>
<evidence type="ECO:0000313" key="3">
    <source>
        <dbReference type="Proteomes" id="UP001440612"/>
    </source>
</evidence>
<gene>
    <name evidence="2" type="ORF">AABB29_00695</name>
</gene>
<dbReference type="RefSeq" id="WP_341367324.1">
    <property type="nucleotide sequence ID" value="NZ_CP150951.2"/>
</dbReference>
<dbReference type="Proteomes" id="UP001440612">
    <property type="component" value="Chromosome"/>
</dbReference>
<evidence type="ECO:0008006" key="4">
    <source>
        <dbReference type="Google" id="ProtNLM"/>
    </source>
</evidence>